<dbReference type="PANTHER" id="PTHR21502">
    <property type="entry name" value="ZINC FINGER PROTEIN DZIP1"/>
    <property type="match status" value="1"/>
</dbReference>
<dbReference type="EMBL" id="GDQN01002221">
    <property type="protein sequence ID" value="JAT88833.1"/>
    <property type="molecule type" value="Transcribed_RNA"/>
</dbReference>
<dbReference type="InterPro" id="IPR034743">
    <property type="entry name" value="RH1"/>
</dbReference>
<dbReference type="PROSITE" id="PS51776">
    <property type="entry name" value="RH1"/>
    <property type="match status" value="1"/>
</dbReference>
<accession>A0A1E1WP62</accession>
<name>A0A1E1WP62_PECGO</name>
<dbReference type="SUPFAM" id="SSF161256">
    <property type="entry name" value="RILP dimerisation region"/>
    <property type="match status" value="1"/>
</dbReference>
<proteinExistence type="predicted"/>
<dbReference type="Gene3D" id="1.20.58.1770">
    <property type="match status" value="1"/>
</dbReference>
<keyword evidence="1 2" id="KW-0175">Coiled coil</keyword>
<dbReference type="GO" id="GO:0060271">
    <property type="term" value="P:cilium assembly"/>
    <property type="evidence" value="ECO:0007669"/>
    <property type="project" value="TreeGrafter"/>
</dbReference>
<feature type="domain" description="RH2" evidence="5">
    <location>
        <begin position="274"/>
        <end position="358"/>
    </location>
</feature>
<dbReference type="InterPro" id="IPR051241">
    <property type="entry name" value="DZIP_RILPL"/>
</dbReference>
<evidence type="ECO:0000256" key="1">
    <source>
        <dbReference type="ARBA" id="ARBA00023054"/>
    </source>
</evidence>
<feature type="coiled-coil region" evidence="2">
    <location>
        <begin position="172"/>
        <end position="220"/>
    </location>
</feature>
<dbReference type="CDD" id="cd14445">
    <property type="entry name" value="RILP-like"/>
    <property type="match status" value="1"/>
</dbReference>
<feature type="compositionally biased region" description="Low complexity" evidence="3">
    <location>
        <begin position="403"/>
        <end position="419"/>
    </location>
</feature>
<feature type="compositionally biased region" description="Pro residues" evidence="3">
    <location>
        <begin position="420"/>
        <end position="437"/>
    </location>
</feature>
<evidence type="ECO:0000256" key="2">
    <source>
        <dbReference type="SAM" id="Coils"/>
    </source>
</evidence>
<feature type="coiled-coil region" evidence="2">
    <location>
        <begin position="57"/>
        <end position="133"/>
    </location>
</feature>
<evidence type="ECO:0000313" key="6">
    <source>
        <dbReference type="EMBL" id="JAT88833.1"/>
    </source>
</evidence>
<dbReference type="GO" id="GO:0031267">
    <property type="term" value="F:small GTPase binding"/>
    <property type="evidence" value="ECO:0007669"/>
    <property type="project" value="TreeGrafter"/>
</dbReference>
<dbReference type="GO" id="GO:0036064">
    <property type="term" value="C:ciliary basal body"/>
    <property type="evidence" value="ECO:0007669"/>
    <property type="project" value="TreeGrafter"/>
</dbReference>
<dbReference type="AlphaFoldDB" id="A0A1E1WP62"/>
<dbReference type="GO" id="GO:0051959">
    <property type="term" value="F:dynein light intermediate chain binding"/>
    <property type="evidence" value="ECO:0007669"/>
    <property type="project" value="TreeGrafter"/>
</dbReference>
<dbReference type="PROSITE" id="PS51777">
    <property type="entry name" value="RH2"/>
    <property type="match status" value="1"/>
</dbReference>
<feature type="compositionally biased region" description="Polar residues" evidence="3">
    <location>
        <begin position="314"/>
        <end position="328"/>
    </location>
</feature>
<sequence>MPYHRRFSAKMPDFDDEVTVVDVYDLASDIGKECEIIIEKYGPDAVTALLPKVINALELLENLAVRNEKENQALQELTAKISQLENDKIEKAEYRQRFEKEIEAIEEQWRTESAELVTAVARLQDENKRLRRTINAPNDGERIYYHYDSTSAPPSPAREHDQEVLSRLSSTAEKQRATLRHQELQLQEKQQLIESLTNQVEKLAQVSRDLRRKHKQMQNQMRLICEERSELTAIVQNQQRDITTLQQANAQNMKCAACGAATPDGYEDEDQSSRPTFSVRELRAILHERNELKLKLSKAEEQLQAMQAEPPQPDSGSDTSPSLTSTATVEEDEAPVQGPLPAEPDDAPWKRNSGIRKFFRKLFTESDIAVPLPSPTTRLGRGTAASGSFFASSLLSLISPWAPSRGGRCRPSPARCPRAVAPPPAPRRHSLPPPAAPSKPRRYSDHRKPQASKLDLRQELLNLNDEEVTSWLGDVDERDEVYYGRFEHDIPVQKSISLDRGIEIFNYLQNVGSDWSDSSDASSWTVYSERERLIEQDRSFEDIPASQMLKSRRSSFDVYDSLTLTGSYRSIDEASSSDSPQIKKLQRNISFRISFEDFKSVEDSNENLNASYRRVRVPLDRSISLESADTNENKEGNRSVRQRKFGIQSNIEYHLNLRKEVLKQNWYNFKSCENLSVKKVSKHRRGSADYKTENSLGFTLLKDSYKAEFSSGNISPAIIKLKKSFSFVNSPEISRNAPVITVTDFDSPNSSIAKNASTSNLGVNTSSLVTQTSYFEGNLFTELKAFELVDDTLNFSVTTSESEVDASNLGVNTSDLSVRSSSIVGSSSSLVDISSTCNCRMCREGEDRTPFLTRNLTKIFMKIISRRKLICSDENNNLNEGEMYSCVMQVLKLLFGLWLRHLDHN</sequence>
<evidence type="ECO:0000259" key="5">
    <source>
        <dbReference type="PROSITE" id="PS51777"/>
    </source>
</evidence>
<dbReference type="OrthoDB" id="10069524at2759"/>
<organism evidence="6">
    <name type="scientific">Pectinophora gossypiella</name>
    <name type="common">Cotton pink bollworm</name>
    <name type="synonym">Depressaria gossypiella</name>
    <dbReference type="NCBI Taxonomy" id="13191"/>
    <lineage>
        <taxon>Eukaryota</taxon>
        <taxon>Metazoa</taxon>
        <taxon>Ecdysozoa</taxon>
        <taxon>Arthropoda</taxon>
        <taxon>Hexapoda</taxon>
        <taxon>Insecta</taxon>
        <taxon>Pterygota</taxon>
        <taxon>Neoptera</taxon>
        <taxon>Endopterygota</taxon>
        <taxon>Lepidoptera</taxon>
        <taxon>Glossata</taxon>
        <taxon>Ditrysia</taxon>
        <taxon>Gelechioidea</taxon>
        <taxon>Gelechiidae</taxon>
        <taxon>Apatetrinae</taxon>
        <taxon>Pectinophora</taxon>
    </lineage>
</organism>
<reference evidence="6" key="1">
    <citation type="submission" date="2015-09" db="EMBL/GenBank/DDBJ databases">
        <title>De novo assembly of Pectinophora gossypiella (Pink Bollworm) gut transcriptome.</title>
        <authorList>
            <person name="Tassone E.E."/>
        </authorList>
    </citation>
    <scope>NUCLEOTIDE SEQUENCE</scope>
</reference>
<evidence type="ECO:0000259" key="4">
    <source>
        <dbReference type="PROSITE" id="PS51776"/>
    </source>
</evidence>
<dbReference type="PANTHER" id="PTHR21502:SF4">
    <property type="entry name" value="RILP-LIKE PROTEIN HOMOLOG"/>
    <property type="match status" value="1"/>
</dbReference>
<feature type="region of interest" description="Disordered" evidence="3">
    <location>
        <begin position="302"/>
        <end position="351"/>
    </location>
</feature>
<feature type="region of interest" description="Disordered" evidence="3">
    <location>
        <begin position="403"/>
        <end position="450"/>
    </location>
</feature>
<dbReference type="GO" id="GO:0005737">
    <property type="term" value="C:cytoplasm"/>
    <property type="evidence" value="ECO:0007669"/>
    <property type="project" value="TreeGrafter"/>
</dbReference>
<gene>
    <name evidence="6" type="ORF">g.7018</name>
</gene>
<evidence type="ECO:0008006" key="7">
    <source>
        <dbReference type="Google" id="ProtNLM"/>
    </source>
</evidence>
<evidence type="ECO:0000256" key="3">
    <source>
        <dbReference type="SAM" id="MobiDB-lite"/>
    </source>
</evidence>
<protein>
    <recommendedName>
        <fullName evidence="7">RH1 domain-containing protein</fullName>
    </recommendedName>
</protein>
<dbReference type="InterPro" id="IPR034744">
    <property type="entry name" value="RH2"/>
</dbReference>
<dbReference type="Pfam" id="PF09744">
    <property type="entry name" value="RH1"/>
    <property type="match status" value="1"/>
</dbReference>
<feature type="domain" description="RH1" evidence="4">
    <location>
        <begin position="6"/>
        <end position="94"/>
    </location>
</feature>